<proteinExistence type="predicted"/>
<protein>
    <recommendedName>
        <fullName evidence="2">Copper amine oxidase catalytic domain-containing protein</fullName>
    </recommendedName>
</protein>
<accession>A0A9W8Z2W1</accession>
<dbReference type="AlphaFoldDB" id="A0A9W8Z2W1"/>
<dbReference type="GO" id="GO:0005507">
    <property type="term" value="F:copper ion binding"/>
    <property type="evidence" value="ECO:0007669"/>
    <property type="project" value="InterPro"/>
</dbReference>
<evidence type="ECO:0000259" key="2">
    <source>
        <dbReference type="Pfam" id="PF01179"/>
    </source>
</evidence>
<feature type="domain" description="Copper amine oxidase catalytic" evidence="2">
    <location>
        <begin position="65"/>
        <end position="123"/>
    </location>
</feature>
<organism evidence="3 4">
    <name type="scientific">Gnomoniopsis smithogilvyi</name>
    <dbReference type="NCBI Taxonomy" id="1191159"/>
    <lineage>
        <taxon>Eukaryota</taxon>
        <taxon>Fungi</taxon>
        <taxon>Dikarya</taxon>
        <taxon>Ascomycota</taxon>
        <taxon>Pezizomycotina</taxon>
        <taxon>Sordariomycetes</taxon>
        <taxon>Sordariomycetidae</taxon>
        <taxon>Diaporthales</taxon>
        <taxon>Gnomoniaceae</taxon>
        <taxon>Gnomoniopsis</taxon>
    </lineage>
</organism>
<feature type="region of interest" description="Disordered" evidence="1">
    <location>
        <begin position="23"/>
        <end position="42"/>
    </location>
</feature>
<dbReference type="Gene3D" id="2.70.98.20">
    <property type="entry name" value="Copper amine oxidase, catalytic domain"/>
    <property type="match status" value="1"/>
</dbReference>
<dbReference type="Pfam" id="PF01179">
    <property type="entry name" value="Cu_amine_oxid"/>
    <property type="match status" value="1"/>
</dbReference>
<name>A0A9W8Z2W1_9PEZI</name>
<dbReference type="InterPro" id="IPR015798">
    <property type="entry name" value="Cu_amine_oxidase_C"/>
</dbReference>
<evidence type="ECO:0000256" key="1">
    <source>
        <dbReference type="SAM" id="MobiDB-lite"/>
    </source>
</evidence>
<dbReference type="EMBL" id="JAPEVB010000001">
    <property type="protein sequence ID" value="KAJ4396763.1"/>
    <property type="molecule type" value="Genomic_DNA"/>
</dbReference>
<feature type="compositionally biased region" description="Basic and acidic residues" evidence="1">
    <location>
        <begin position="29"/>
        <end position="42"/>
    </location>
</feature>
<dbReference type="GO" id="GO:0008131">
    <property type="term" value="F:primary methylamine oxidase activity"/>
    <property type="evidence" value="ECO:0007669"/>
    <property type="project" value="InterPro"/>
</dbReference>
<dbReference type="SUPFAM" id="SSF49998">
    <property type="entry name" value="Amine oxidase catalytic domain"/>
    <property type="match status" value="1"/>
</dbReference>
<evidence type="ECO:0000313" key="4">
    <source>
        <dbReference type="Proteomes" id="UP001140453"/>
    </source>
</evidence>
<evidence type="ECO:0000313" key="3">
    <source>
        <dbReference type="EMBL" id="KAJ4396763.1"/>
    </source>
</evidence>
<reference evidence="3" key="1">
    <citation type="submission" date="2022-10" db="EMBL/GenBank/DDBJ databases">
        <title>Tapping the CABI collections for fungal endophytes: first genome assemblies for Collariella, Neodidymelliopsis, Ascochyta clinopodiicola, Didymella pomorum, Didymosphaeria variabile, Neocosmospora piperis and Neocucurbitaria cava.</title>
        <authorList>
            <person name="Hill R."/>
        </authorList>
    </citation>
    <scope>NUCLEOTIDE SEQUENCE</scope>
    <source>
        <strain evidence="3">IMI 355082</strain>
    </source>
</reference>
<comment type="caution">
    <text evidence="3">The sequence shown here is derived from an EMBL/GenBank/DDBJ whole genome shotgun (WGS) entry which is preliminary data.</text>
</comment>
<gene>
    <name evidence="3" type="ORF">N0V93_000985</name>
</gene>
<dbReference type="InterPro" id="IPR036460">
    <property type="entry name" value="Cu_amine_oxidase_C_sf"/>
</dbReference>
<sequence>MKVIRIDRLPTTPVEVLIDDEVASKRTRQRDPNTEHTSDLRPKLGSDQKLIITSKAEAISLGSLIEEEVVEWQKWRFYVDFVWRERMAFCGITYDGRYAFYRLSLAETTVPYVEPRLPYHGKPPTTLDSVARAMLQTTWSLIETVLAAFGASMDGRPRRQRSTRTCEPQASYHSLQPTVDVAHDIMYGSMVSPGRWLLFTITYSVCVSPLPSMAKDDEGAIKGGG</sequence>
<dbReference type="GO" id="GO:0048038">
    <property type="term" value="F:quinone binding"/>
    <property type="evidence" value="ECO:0007669"/>
    <property type="project" value="InterPro"/>
</dbReference>
<dbReference type="Proteomes" id="UP001140453">
    <property type="component" value="Unassembled WGS sequence"/>
</dbReference>
<dbReference type="GO" id="GO:0009308">
    <property type="term" value="P:amine metabolic process"/>
    <property type="evidence" value="ECO:0007669"/>
    <property type="project" value="InterPro"/>
</dbReference>
<keyword evidence="4" id="KW-1185">Reference proteome</keyword>